<dbReference type="SUPFAM" id="SSF54001">
    <property type="entry name" value="Cysteine proteinases"/>
    <property type="match status" value="1"/>
</dbReference>
<name>A0A7S3FS17_9CHLO</name>
<dbReference type="PRINTS" id="PR00707">
    <property type="entry name" value="UBCTHYDRLASE"/>
</dbReference>
<dbReference type="PANTHER" id="PTHR10589">
    <property type="entry name" value="UBIQUITIN CARBOXYL-TERMINAL HYDROLASE"/>
    <property type="match status" value="1"/>
</dbReference>
<dbReference type="EC" id="3.4.19.12" evidence="8"/>
<dbReference type="FunFam" id="3.40.532.10:FF:000006">
    <property type="entry name" value="Ubiquitin carboxyl-terminal hydrolase"/>
    <property type="match status" value="1"/>
</dbReference>
<reference evidence="11 12" key="2">
    <citation type="submission" date="2024-03" db="EMBL/GenBank/DDBJ databases">
        <title>Complete genome sequence of the green alga Chloropicon roscoffensis RCC1871.</title>
        <authorList>
            <person name="Lemieux C."/>
            <person name="Pombert J.-F."/>
            <person name="Otis C."/>
            <person name="Turmel M."/>
        </authorList>
    </citation>
    <scope>NUCLEOTIDE SEQUENCE [LARGE SCALE GENOMIC DNA]</scope>
    <source>
        <strain evidence="11 12">RCC1871</strain>
    </source>
</reference>
<gene>
    <name evidence="10" type="ORF">CROS1456_LOCUS7536</name>
    <name evidence="11" type="ORF">HKI87_08g52190</name>
</gene>
<dbReference type="AlphaFoldDB" id="A0A7S3FS17"/>
<sequence length="239" mass="25674">MAEAKRKWLPLESDPAVFTEFATKLGCSGLEFCDVFGLDVDLLAMVPRPVVAVILLFPIEGETGELANQEAHKEAGGQGSGSVFYVKQKISNACGTIALLHAMANNRDLATFQDGSFISTFVRDCEALSPDQRADYLDKKAEEGLESAHNAAAAADQEGGEGAKPITEEEMNTDLHFVCYVESEGGLWELDGRSRLGATRVGDCTKETLLEGAADAIKKRMASSASIRFNLMACTLSQD</sequence>
<evidence type="ECO:0000256" key="8">
    <source>
        <dbReference type="RuleBase" id="RU361215"/>
    </source>
</evidence>
<evidence type="ECO:0000259" key="9">
    <source>
        <dbReference type="PROSITE" id="PS52048"/>
    </source>
</evidence>
<keyword evidence="4 7" id="KW-0833">Ubl conjugation pathway</keyword>
<dbReference type="EMBL" id="HBHZ01009815">
    <property type="protein sequence ID" value="CAE0194445.1"/>
    <property type="molecule type" value="Transcribed_RNA"/>
</dbReference>
<dbReference type="Proteomes" id="UP001472866">
    <property type="component" value="Chromosome 08"/>
</dbReference>
<reference evidence="10" key="1">
    <citation type="submission" date="2021-01" db="EMBL/GenBank/DDBJ databases">
        <authorList>
            <person name="Corre E."/>
            <person name="Pelletier E."/>
            <person name="Niang G."/>
            <person name="Scheremetjew M."/>
            <person name="Finn R."/>
            <person name="Kale V."/>
            <person name="Holt S."/>
            <person name="Cochrane G."/>
            <person name="Meng A."/>
            <person name="Brown T."/>
            <person name="Cohen L."/>
        </authorList>
    </citation>
    <scope>NUCLEOTIDE SEQUENCE</scope>
    <source>
        <strain evidence="10">RCC1871</strain>
    </source>
</reference>
<evidence type="ECO:0000256" key="1">
    <source>
        <dbReference type="ARBA" id="ARBA00000707"/>
    </source>
</evidence>
<dbReference type="CDD" id="cd09616">
    <property type="entry name" value="Peptidase_C12_UCH_L1_L3"/>
    <property type="match status" value="1"/>
</dbReference>
<dbReference type="PROSITE" id="PS00140">
    <property type="entry name" value="UCH_1"/>
    <property type="match status" value="1"/>
</dbReference>
<evidence type="ECO:0000256" key="6">
    <source>
        <dbReference type="ARBA" id="ARBA00022807"/>
    </source>
</evidence>
<dbReference type="Gene3D" id="3.40.532.10">
    <property type="entry name" value="Peptidase C12, ubiquitin carboxyl-terminal hydrolase"/>
    <property type="match status" value="1"/>
</dbReference>
<evidence type="ECO:0000313" key="12">
    <source>
        <dbReference type="Proteomes" id="UP001472866"/>
    </source>
</evidence>
<dbReference type="InterPro" id="IPR038765">
    <property type="entry name" value="Papain-like_cys_pep_sf"/>
</dbReference>
<dbReference type="GO" id="GO:0006511">
    <property type="term" value="P:ubiquitin-dependent protein catabolic process"/>
    <property type="evidence" value="ECO:0007669"/>
    <property type="project" value="UniProtKB-UniRule"/>
</dbReference>
<proteinExistence type="inferred from homology"/>
<evidence type="ECO:0000256" key="5">
    <source>
        <dbReference type="ARBA" id="ARBA00022801"/>
    </source>
</evidence>
<accession>A0A7S3FS17</accession>
<organism evidence="10">
    <name type="scientific">Chloropicon roscoffensis</name>
    <dbReference type="NCBI Taxonomy" id="1461544"/>
    <lineage>
        <taxon>Eukaryota</taxon>
        <taxon>Viridiplantae</taxon>
        <taxon>Chlorophyta</taxon>
        <taxon>Chloropicophyceae</taxon>
        <taxon>Chloropicales</taxon>
        <taxon>Chloropicaceae</taxon>
        <taxon>Chloropicon</taxon>
    </lineage>
</organism>
<evidence type="ECO:0000313" key="11">
    <source>
        <dbReference type="EMBL" id="WZN63668.1"/>
    </source>
</evidence>
<evidence type="ECO:0000256" key="3">
    <source>
        <dbReference type="ARBA" id="ARBA00022670"/>
    </source>
</evidence>
<feature type="site" description="Important for enzyme activity" evidence="7">
    <location>
        <position position="191"/>
    </location>
</feature>
<dbReference type="GO" id="GO:0004843">
    <property type="term" value="F:cysteine-type deubiquitinase activity"/>
    <property type="evidence" value="ECO:0007669"/>
    <property type="project" value="UniProtKB-UniRule"/>
</dbReference>
<feature type="active site" description="Nucleophile" evidence="7">
    <location>
        <position position="94"/>
    </location>
</feature>
<dbReference type="InterPro" id="IPR001578">
    <property type="entry name" value="Peptidase_C12_UCH"/>
</dbReference>
<feature type="active site" description="Proton donor" evidence="7">
    <location>
        <position position="176"/>
    </location>
</feature>
<dbReference type="PANTHER" id="PTHR10589:SF17">
    <property type="entry name" value="UBIQUITIN CARBOXYL-TERMINAL HYDROLASE"/>
    <property type="match status" value="1"/>
</dbReference>
<dbReference type="InterPro" id="IPR057254">
    <property type="entry name" value="UCH_AS"/>
</dbReference>
<comment type="catalytic activity">
    <reaction evidence="1 7 8">
        <text>Thiol-dependent hydrolysis of ester, thioester, amide, peptide and isopeptide bonds formed by the C-terminal Gly of ubiquitin (a 76-residue protein attached to proteins as an intracellular targeting signal).</text>
        <dbReference type="EC" id="3.4.19.12"/>
    </reaction>
</comment>
<keyword evidence="5 7" id="KW-0378">Hydrolase</keyword>
<keyword evidence="6 7" id="KW-0788">Thiol protease</keyword>
<dbReference type="GO" id="GO:0005737">
    <property type="term" value="C:cytoplasm"/>
    <property type="evidence" value="ECO:0007669"/>
    <property type="project" value="TreeGrafter"/>
</dbReference>
<dbReference type="InterPro" id="IPR036959">
    <property type="entry name" value="Peptidase_C12_UCH_sf"/>
</dbReference>
<dbReference type="EMBL" id="CP151508">
    <property type="protein sequence ID" value="WZN63668.1"/>
    <property type="molecule type" value="Genomic_DNA"/>
</dbReference>
<comment type="similarity">
    <text evidence="2 7 8">Belongs to the peptidase C12 family.</text>
</comment>
<feature type="domain" description="UCH catalytic" evidence="9">
    <location>
        <begin position="7"/>
        <end position="236"/>
    </location>
</feature>
<evidence type="ECO:0000256" key="2">
    <source>
        <dbReference type="ARBA" id="ARBA00009326"/>
    </source>
</evidence>
<evidence type="ECO:0000256" key="7">
    <source>
        <dbReference type="PROSITE-ProRule" id="PRU01393"/>
    </source>
</evidence>
<keyword evidence="3 7" id="KW-0645">Protease</keyword>
<keyword evidence="12" id="KW-1185">Reference proteome</keyword>
<dbReference type="Pfam" id="PF01088">
    <property type="entry name" value="Peptidase_C12"/>
    <property type="match status" value="1"/>
</dbReference>
<dbReference type="GO" id="GO:0016579">
    <property type="term" value="P:protein deubiquitination"/>
    <property type="evidence" value="ECO:0007669"/>
    <property type="project" value="TreeGrafter"/>
</dbReference>
<evidence type="ECO:0000313" key="10">
    <source>
        <dbReference type="EMBL" id="CAE0194445.1"/>
    </source>
</evidence>
<feature type="site" description="Transition state stabilizer" evidence="7">
    <location>
        <position position="88"/>
    </location>
</feature>
<dbReference type="PROSITE" id="PS52048">
    <property type="entry name" value="UCH_DOMAIN"/>
    <property type="match status" value="1"/>
</dbReference>
<evidence type="ECO:0000256" key="4">
    <source>
        <dbReference type="ARBA" id="ARBA00022786"/>
    </source>
</evidence>
<protein>
    <recommendedName>
        <fullName evidence="8">Ubiquitin carboxyl-terminal hydrolase</fullName>
        <ecNumber evidence="8">3.4.19.12</ecNumber>
    </recommendedName>
</protein>